<dbReference type="KEGG" id="ecq:ECED1_2551"/>
<dbReference type="HOGENOM" id="CLU_1793926_0_0_6"/>
<dbReference type="AlphaFoldDB" id="B7MXB7"/>
<evidence type="ECO:0000313" key="2">
    <source>
        <dbReference type="Proteomes" id="UP000000748"/>
    </source>
</evidence>
<name>B7MXB7_ECO81</name>
<accession>B7MXB7</accession>
<evidence type="ECO:0000313" key="1">
    <source>
        <dbReference type="EMBL" id="CAR08733.2"/>
    </source>
</evidence>
<dbReference type="Proteomes" id="UP000000748">
    <property type="component" value="Chromosome"/>
</dbReference>
<protein>
    <submittedName>
        <fullName evidence="1">Uncharacterized protein</fullName>
    </submittedName>
</protein>
<proteinExistence type="predicted"/>
<sequence length="162" mass="18183">MMDGRRDARRAYSDAGEFMALNLERISFITPFDSSEEPNQPTLNFTCNEFPARLSIDFRVGMIGLKPNSRYNLGIMVIPAHLIIKKGEEIQFPDGSSESVSLFIDTKDSHFETGVGGQVIVTLKEIRVPAKGLYSVIGILQDNEDPKNELHKNESFFTVELL</sequence>
<gene>
    <name evidence="1" type="ordered locus">ECED1_2551</name>
</gene>
<dbReference type="EMBL" id="CU928162">
    <property type="protein sequence ID" value="CAR08733.2"/>
    <property type="molecule type" value="Genomic_DNA"/>
</dbReference>
<reference evidence="2" key="1">
    <citation type="journal article" date="2009" name="PLoS Genet.">
        <title>Organised genome dynamics in the Escherichia coli species results in highly diverse adaptive paths.</title>
        <authorList>
            <person name="Touchon M."/>
            <person name="Hoede C."/>
            <person name="Tenaillon O."/>
            <person name="Barbe V."/>
            <person name="Baeriswyl S."/>
            <person name="Bidet P."/>
            <person name="Bingen E."/>
            <person name="Bonacorsi S."/>
            <person name="Bouchier C."/>
            <person name="Bouvet O."/>
            <person name="Calteau A."/>
            <person name="Chiapello H."/>
            <person name="Clermont O."/>
            <person name="Cruveiller S."/>
            <person name="Danchin A."/>
            <person name="Diard M."/>
            <person name="Dossat C."/>
            <person name="Karoui M.E."/>
            <person name="Frapy E."/>
            <person name="Garry L."/>
            <person name="Ghigo J.M."/>
            <person name="Gilles A.M."/>
            <person name="Johnson J."/>
            <person name="Le Bouguenec C."/>
            <person name="Lescat M."/>
            <person name="Mangenot S."/>
            <person name="Martinez-Jehanne V."/>
            <person name="Matic I."/>
            <person name="Nassif X."/>
            <person name="Oztas S."/>
            <person name="Petit M.A."/>
            <person name="Pichon C."/>
            <person name="Rouy Z."/>
            <person name="Ruf C.S."/>
            <person name="Schneider D."/>
            <person name="Tourret J."/>
            <person name="Vacherie B."/>
            <person name="Vallenet D."/>
            <person name="Medigue C."/>
            <person name="Rocha E.P.C."/>
            <person name="Denamur E."/>
        </authorList>
    </citation>
    <scope>NUCLEOTIDE SEQUENCE [LARGE SCALE GENOMIC DNA]</scope>
    <source>
        <strain evidence="2">ED1a</strain>
    </source>
</reference>
<organism evidence="1 2">
    <name type="scientific">Escherichia coli O81 (strain ED1a)</name>
    <dbReference type="NCBI Taxonomy" id="585397"/>
    <lineage>
        <taxon>Bacteria</taxon>
        <taxon>Pseudomonadati</taxon>
        <taxon>Pseudomonadota</taxon>
        <taxon>Gammaproteobacteria</taxon>
        <taxon>Enterobacterales</taxon>
        <taxon>Enterobacteriaceae</taxon>
        <taxon>Escherichia</taxon>
    </lineage>
</organism>